<evidence type="ECO:0000256" key="2">
    <source>
        <dbReference type="ARBA" id="ARBA00004141"/>
    </source>
</evidence>
<organism evidence="17 18">
    <name type="scientific">Candidozyma haemuli</name>
    <dbReference type="NCBI Taxonomy" id="45357"/>
    <lineage>
        <taxon>Eukaryota</taxon>
        <taxon>Fungi</taxon>
        <taxon>Dikarya</taxon>
        <taxon>Ascomycota</taxon>
        <taxon>Saccharomycotina</taxon>
        <taxon>Pichiomycetes</taxon>
        <taxon>Metschnikowiaceae</taxon>
        <taxon>Candidozyma</taxon>
    </lineage>
</organism>
<evidence type="ECO:0000256" key="8">
    <source>
        <dbReference type="ARBA" id="ARBA00023015"/>
    </source>
</evidence>
<feature type="domain" description="Amino acid permease/ SLC12A" evidence="16">
    <location>
        <begin position="40"/>
        <end position="508"/>
    </location>
</feature>
<reference evidence="17 18" key="1">
    <citation type="submission" date="2021-06" db="EMBL/GenBank/DDBJ databases">
        <title>Candida outbreak in Lebanon.</title>
        <authorList>
            <person name="Finianos M."/>
        </authorList>
    </citation>
    <scope>NUCLEOTIDE SEQUENCE [LARGE SCALE GENOMIC DNA]</scope>
    <source>
        <strain evidence="17">CA3LBN</strain>
    </source>
</reference>
<protein>
    <recommendedName>
        <fullName evidence="5">Mediator of RNA polymerase II transcription subunit 21</fullName>
    </recommendedName>
    <alternativeName>
        <fullName evidence="13">Mediator complex subunit 21</fullName>
    </alternativeName>
</protein>
<evidence type="ECO:0000256" key="15">
    <source>
        <dbReference type="SAM" id="Phobius"/>
    </source>
</evidence>
<keyword evidence="8" id="KW-0805">Transcription regulation</keyword>
<evidence type="ECO:0000256" key="12">
    <source>
        <dbReference type="ARBA" id="ARBA00023242"/>
    </source>
</evidence>
<evidence type="ECO:0000256" key="3">
    <source>
        <dbReference type="ARBA" id="ARBA00005770"/>
    </source>
</evidence>
<evidence type="ECO:0000313" key="18">
    <source>
        <dbReference type="Proteomes" id="UP000825434"/>
    </source>
</evidence>
<evidence type="ECO:0000256" key="11">
    <source>
        <dbReference type="ARBA" id="ARBA00023163"/>
    </source>
</evidence>
<dbReference type="Pfam" id="PF00324">
    <property type="entry name" value="AA_permease"/>
    <property type="match status" value="1"/>
</dbReference>
<dbReference type="Gene3D" id="1.20.1740.10">
    <property type="entry name" value="Amino acid/polyamine transporter I"/>
    <property type="match status" value="1"/>
</dbReference>
<keyword evidence="18" id="KW-1185">Reference proteome</keyword>
<dbReference type="InterPro" id="IPR037212">
    <property type="entry name" value="Med7/Med21-like"/>
</dbReference>
<feature type="transmembrane region" description="Helical" evidence="15">
    <location>
        <begin position="271"/>
        <end position="289"/>
    </location>
</feature>
<evidence type="ECO:0000256" key="9">
    <source>
        <dbReference type="ARBA" id="ARBA00023136"/>
    </source>
</evidence>
<sequence>MEKKDNQTVEEASVGSGQVDFHELHIEKFGSTKRKLTARHVSLMIIGQSIGTGLFVGVKTPLMTSGSLSLFLGFFVWAASMIWPLMLATGEMCSYLPVRGTFLHFAARWLDPALGFAVTMMYLYTTLMFICVEAVAFASVAGYWTDLNPAVFVTICLVTILFFNVFGVNWYGEVEFCSSMLKVLLIVGLMFFGLITMCGGNPRGDAYGFRNWNEGGLFKEYLVPGATGKFLGFWNVMIFAAFSCGGPDMLGMISGEISQPRSNIAMAAKRTYVRIFLFYVGGIFFMNSMCASNNPDLIAASESGKGGATASPWVIGIKSVGVHGLDSVVNVVVMTSAWSCGNGFTYGAARSAYSAALAGYIPKVFSYCLKSGCPIVAVLFAMAIGCLSYMTSSQASATVLDWFINLATTGLLCTFAVMWMCYFKFRKAVKKQQCDFEDPKYYKVSSLLHPYVTYWAAFLNGIVLFFNGFWIFFPDQFSVANLFTSYFAPVFFVVLFVFWKFWKKTHWRTDEEADITSGKEEIDDEEEAEAHELALKPRRKGVYWRIWYKFADFCFTTFLDMSDRLTQLQICLDQLVAQFNATVNYVNTQGDLAPLDEDKTSVINLAANAPLPGTRKEAATEQASQAANSEASGATSRPKPSFDSVINELSTDIILKSRQISMLIDSLPGIGTLPETQLKIIGDLVDELDEVEKEREGKIKEKDELLKWCEELIVDVSHGIFKTRT</sequence>
<dbReference type="InterPro" id="IPR021384">
    <property type="entry name" value="Mediator_Med21"/>
</dbReference>
<feature type="transmembrane region" description="Helical" evidence="15">
    <location>
        <begin position="183"/>
        <end position="202"/>
    </location>
</feature>
<feature type="transmembrane region" description="Helical" evidence="15">
    <location>
        <begin position="479"/>
        <end position="499"/>
    </location>
</feature>
<dbReference type="EMBL" id="CP076662">
    <property type="protein sequence ID" value="QWU87942.1"/>
    <property type="molecule type" value="Genomic_DNA"/>
</dbReference>
<dbReference type="InterPro" id="IPR004841">
    <property type="entry name" value="AA-permease/SLC12A_dom"/>
</dbReference>
<keyword evidence="6 15" id="KW-0812">Transmembrane</keyword>
<evidence type="ECO:0000256" key="7">
    <source>
        <dbReference type="ARBA" id="ARBA00022989"/>
    </source>
</evidence>
<keyword evidence="12" id="KW-0539">Nucleus</keyword>
<feature type="transmembrane region" description="Helical" evidence="15">
    <location>
        <begin position="452"/>
        <end position="473"/>
    </location>
</feature>
<evidence type="ECO:0000256" key="14">
    <source>
        <dbReference type="SAM" id="MobiDB-lite"/>
    </source>
</evidence>
<dbReference type="Gene3D" id="6.10.280.10">
    <property type="entry name" value="Mediator complex, subunit Med21"/>
    <property type="match status" value="1"/>
</dbReference>
<evidence type="ECO:0000256" key="5">
    <source>
        <dbReference type="ARBA" id="ARBA00019691"/>
    </source>
</evidence>
<comment type="subcellular location">
    <subcellularLocation>
        <location evidence="2">Membrane</location>
        <topology evidence="2">Multi-pass membrane protein</topology>
    </subcellularLocation>
    <subcellularLocation>
        <location evidence="1">Nucleus</location>
    </subcellularLocation>
</comment>
<comment type="similarity">
    <text evidence="4">Belongs to the amino acid-polyamine-organocation (APC) superfamily. YAT (TC 2.A.3.10) family.</text>
</comment>
<feature type="transmembrane region" description="Helical" evidence="15">
    <location>
        <begin position="402"/>
        <end position="423"/>
    </location>
</feature>
<comment type="similarity">
    <text evidence="3">Belongs to the Mediator complex subunit 21 family.</text>
</comment>
<keyword evidence="9 15" id="KW-0472">Membrane</keyword>
<evidence type="ECO:0000256" key="13">
    <source>
        <dbReference type="ARBA" id="ARBA00031952"/>
    </source>
</evidence>
<evidence type="ECO:0000256" key="10">
    <source>
        <dbReference type="ARBA" id="ARBA00023159"/>
    </source>
</evidence>
<name>A0ABX8I7H0_9ASCO</name>
<feature type="transmembrane region" description="Helical" evidence="15">
    <location>
        <begin position="70"/>
        <end position="89"/>
    </location>
</feature>
<dbReference type="Proteomes" id="UP000825434">
    <property type="component" value="Chromosome 2"/>
</dbReference>
<evidence type="ECO:0000259" key="16">
    <source>
        <dbReference type="Pfam" id="PF00324"/>
    </source>
</evidence>
<evidence type="ECO:0000256" key="1">
    <source>
        <dbReference type="ARBA" id="ARBA00004123"/>
    </source>
</evidence>
<gene>
    <name evidence="17" type="ORF">CA3LBN_002207</name>
</gene>
<evidence type="ECO:0000313" key="17">
    <source>
        <dbReference type="EMBL" id="QWU87942.1"/>
    </source>
</evidence>
<feature type="transmembrane region" description="Helical" evidence="15">
    <location>
        <begin position="150"/>
        <end position="171"/>
    </location>
</feature>
<feature type="transmembrane region" description="Helical" evidence="15">
    <location>
        <begin position="122"/>
        <end position="144"/>
    </location>
</feature>
<accession>A0ABX8I7H0</accession>
<keyword evidence="11" id="KW-0804">Transcription</keyword>
<keyword evidence="10" id="KW-0010">Activator</keyword>
<dbReference type="PANTHER" id="PTHR43341:SF39">
    <property type="entry name" value="AMINO ACID TRANSPORTER (EUROFUNG)-RELATED"/>
    <property type="match status" value="1"/>
</dbReference>
<evidence type="ECO:0000256" key="4">
    <source>
        <dbReference type="ARBA" id="ARBA00006983"/>
    </source>
</evidence>
<dbReference type="PANTHER" id="PTHR43341">
    <property type="entry name" value="AMINO ACID PERMEASE"/>
    <property type="match status" value="1"/>
</dbReference>
<feature type="region of interest" description="Disordered" evidence="14">
    <location>
        <begin position="613"/>
        <end position="641"/>
    </location>
</feature>
<feature type="transmembrane region" description="Helical" evidence="15">
    <location>
        <begin position="231"/>
        <end position="250"/>
    </location>
</feature>
<dbReference type="InterPro" id="IPR050524">
    <property type="entry name" value="APC_YAT"/>
</dbReference>
<feature type="transmembrane region" description="Helical" evidence="15">
    <location>
        <begin position="373"/>
        <end position="390"/>
    </location>
</feature>
<feature type="compositionally biased region" description="Low complexity" evidence="14">
    <location>
        <begin position="620"/>
        <end position="634"/>
    </location>
</feature>
<evidence type="ECO:0000256" key="6">
    <source>
        <dbReference type="ARBA" id="ARBA00022692"/>
    </source>
</evidence>
<keyword evidence="7 15" id="KW-1133">Transmembrane helix</keyword>
<proteinExistence type="inferred from homology"/>
<dbReference type="Pfam" id="PF11221">
    <property type="entry name" value="Med21"/>
    <property type="match status" value="1"/>
</dbReference>
<feature type="transmembrane region" description="Helical" evidence="15">
    <location>
        <begin position="41"/>
        <end position="58"/>
    </location>
</feature>
<dbReference type="SUPFAM" id="SSF140718">
    <property type="entry name" value="Mediator hinge subcomplex-like"/>
    <property type="match status" value="1"/>
</dbReference>